<keyword evidence="2" id="KW-0732">Signal</keyword>
<geneLocation type="plasmid" evidence="3 4">
    <name>unnamed1</name>
</geneLocation>
<reference evidence="3 4" key="1">
    <citation type="submission" date="2020-06" db="EMBL/GenBank/DDBJ databases">
        <title>Acidovorax antarctica sp. nov., isolated from Corinth ice sheet soil, Antarctic Fields Peninsula.</title>
        <authorList>
            <person name="Xu Q."/>
            <person name="Peng F."/>
        </authorList>
    </citation>
    <scope>NUCLEOTIDE SEQUENCE [LARGE SCALE GENOMIC DNA]</scope>
    <source>
        <strain evidence="3 4">16-35-5</strain>
        <plasmid evidence="3 4">unnamed1</plasmid>
    </source>
</reference>
<feature type="signal peptide" evidence="2">
    <location>
        <begin position="1"/>
        <end position="25"/>
    </location>
</feature>
<gene>
    <name evidence="3" type="ORF">HUK68_19810</name>
</gene>
<dbReference type="PANTHER" id="PTHR42928:SF5">
    <property type="entry name" value="BLR1237 PROTEIN"/>
    <property type="match status" value="1"/>
</dbReference>
<dbReference type="PANTHER" id="PTHR42928">
    <property type="entry name" value="TRICARBOXYLATE-BINDING PROTEIN"/>
    <property type="match status" value="1"/>
</dbReference>
<dbReference type="InterPro" id="IPR042100">
    <property type="entry name" value="Bug_dom1"/>
</dbReference>
<dbReference type="KEGG" id="aant:HUK68_19810"/>
<dbReference type="PIRSF" id="PIRSF017082">
    <property type="entry name" value="YflP"/>
    <property type="match status" value="1"/>
</dbReference>
<evidence type="ECO:0000313" key="4">
    <source>
        <dbReference type="Proteomes" id="UP000509579"/>
    </source>
</evidence>
<accession>A0A6N1XBR7</accession>
<evidence type="ECO:0000256" key="1">
    <source>
        <dbReference type="ARBA" id="ARBA00006987"/>
    </source>
</evidence>
<evidence type="ECO:0000256" key="2">
    <source>
        <dbReference type="SAM" id="SignalP"/>
    </source>
</evidence>
<dbReference type="Gene3D" id="3.40.190.150">
    <property type="entry name" value="Bordetella uptake gene, domain 1"/>
    <property type="match status" value="1"/>
</dbReference>
<proteinExistence type="inferred from homology"/>
<keyword evidence="3" id="KW-0614">Plasmid</keyword>
<dbReference type="Gene3D" id="3.40.190.10">
    <property type="entry name" value="Periplasmic binding protein-like II"/>
    <property type="match status" value="1"/>
</dbReference>
<keyword evidence="4" id="KW-1185">Reference proteome</keyword>
<feature type="chain" id="PRO_5026688749" evidence="2">
    <location>
        <begin position="26"/>
        <end position="328"/>
    </location>
</feature>
<dbReference type="EMBL" id="CP054841">
    <property type="protein sequence ID" value="QKV55190.1"/>
    <property type="molecule type" value="Genomic_DNA"/>
</dbReference>
<evidence type="ECO:0000313" key="3">
    <source>
        <dbReference type="EMBL" id="QKV55190.1"/>
    </source>
</evidence>
<sequence length="328" mass="34074">MIPSRFSRRALVASAAALAIAPAWAQPAQPAYPAKPIRLVIGYAPGGSVDMVGRVIADILTKHLDATVVVENQAGAAGVVAAQRVVSSKPDGYTLLAGSSNELAGTKAVNTAQKYDPSKDLTPIGLAALAPNMWVAGAHVPVKNLEEFIALVKKNPGKYSYGSPGIGSTPHFSAELIKKLAGLYITHVPYRGSAAMTTDLGGGNVDFAIISPLAAGPFLQNGRLKALGVTTASRLPNFKDVPALGEHPALKGYSLAGWFAFAAPKGLPPEIQAKLQAALRAGLADPAIRQRLEASGAIPAKGDEDLAQLIRTDMDKYADLAAYAKIVE</sequence>
<dbReference type="AlphaFoldDB" id="A0A6N1XBR7"/>
<dbReference type="PROSITE" id="PS51318">
    <property type="entry name" value="TAT"/>
    <property type="match status" value="1"/>
</dbReference>
<dbReference type="InterPro" id="IPR006311">
    <property type="entry name" value="TAT_signal"/>
</dbReference>
<dbReference type="RefSeq" id="WP_175505978.1">
    <property type="nucleotide sequence ID" value="NZ_CP054841.1"/>
</dbReference>
<comment type="similarity">
    <text evidence="1">Belongs to the UPF0065 (bug) family.</text>
</comment>
<protein>
    <submittedName>
        <fullName evidence="3">Tripartite tricarboxylate transporter substrate binding protein</fullName>
    </submittedName>
</protein>
<dbReference type="Pfam" id="PF03401">
    <property type="entry name" value="TctC"/>
    <property type="match status" value="1"/>
</dbReference>
<dbReference type="Proteomes" id="UP000509579">
    <property type="component" value="Plasmid unnamed1"/>
</dbReference>
<dbReference type="InterPro" id="IPR005064">
    <property type="entry name" value="BUG"/>
</dbReference>
<organism evidence="3 4">
    <name type="scientific">Comamonas antarctica</name>
    <dbReference type="NCBI Taxonomy" id="2743470"/>
    <lineage>
        <taxon>Bacteria</taxon>
        <taxon>Pseudomonadati</taxon>
        <taxon>Pseudomonadota</taxon>
        <taxon>Betaproteobacteria</taxon>
        <taxon>Burkholderiales</taxon>
        <taxon>Comamonadaceae</taxon>
        <taxon>Comamonas</taxon>
    </lineage>
</organism>
<dbReference type="CDD" id="cd07012">
    <property type="entry name" value="PBP2_Bug_TTT"/>
    <property type="match status" value="1"/>
</dbReference>
<dbReference type="SUPFAM" id="SSF53850">
    <property type="entry name" value="Periplasmic binding protein-like II"/>
    <property type="match status" value="1"/>
</dbReference>
<name>A0A6N1XBR7_9BURK</name>